<evidence type="ECO:0000256" key="1">
    <source>
        <dbReference type="SAM" id="Phobius"/>
    </source>
</evidence>
<protein>
    <submittedName>
        <fullName evidence="3">Uncharacterized protein</fullName>
    </submittedName>
</protein>
<evidence type="ECO:0000256" key="2">
    <source>
        <dbReference type="SAM" id="SignalP"/>
    </source>
</evidence>
<feature type="chain" id="PRO_5047355348" evidence="2">
    <location>
        <begin position="22"/>
        <end position="80"/>
    </location>
</feature>
<evidence type="ECO:0000313" key="4">
    <source>
        <dbReference type="Proteomes" id="UP000005408"/>
    </source>
</evidence>
<reference evidence="3" key="1">
    <citation type="submission" date="2022-08" db="UniProtKB">
        <authorList>
            <consortium name="EnsemblMetazoa"/>
        </authorList>
    </citation>
    <scope>IDENTIFICATION</scope>
    <source>
        <strain evidence="3">05x7-T-G4-1.051#20</strain>
    </source>
</reference>
<dbReference type="AlphaFoldDB" id="A0A8W8I3B0"/>
<organism evidence="3 4">
    <name type="scientific">Magallana gigas</name>
    <name type="common">Pacific oyster</name>
    <name type="synonym">Crassostrea gigas</name>
    <dbReference type="NCBI Taxonomy" id="29159"/>
    <lineage>
        <taxon>Eukaryota</taxon>
        <taxon>Metazoa</taxon>
        <taxon>Spiralia</taxon>
        <taxon>Lophotrochozoa</taxon>
        <taxon>Mollusca</taxon>
        <taxon>Bivalvia</taxon>
        <taxon>Autobranchia</taxon>
        <taxon>Pteriomorphia</taxon>
        <taxon>Ostreida</taxon>
        <taxon>Ostreoidea</taxon>
        <taxon>Ostreidae</taxon>
        <taxon>Magallana</taxon>
    </lineage>
</organism>
<keyword evidence="2" id="KW-0732">Signal</keyword>
<evidence type="ECO:0000313" key="3">
    <source>
        <dbReference type="EnsemblMetazoa" id="G12319.1:cds"/>
    </source>
</evidence>
<proteinExistence type="predicted"/>
<dbReference type="Proteomes" id="UP000005408">
    <property type="component" value="Unassembled WGS sequence"/>
</dbReference>
<keyword evidence="1" id="KW-0472">Membrane</keyword>
<keyword evidence="4" id="KW-1185">Reference proteome</keyword>
<keyword evidence="1" id="KW-0812">Transmembrane</keyword>
<keyword evidence="1" id="KW-1133">Transmembrane helix</keyword>
<name>A0A8W8I3B0_MAGGI</name>
<feature type="transmembrane region" description="Helical" evidence="1">
    <location>
        <begin position="25"/>
        <end position="44"/>
    </location>
</feature>
<accession>A0A8W8I3B0</accession>
<feature type="signal peptide" evidence="2">
    <location>
        <begin position="1"/>
        <end position="21"/>
    </location>
</feature>
<dbReference type="EnsemblMetazoa" id="G12319.1">
    <property type="protein sequence ID" value="G12319.1:cds"/>
    <property type="gene ID" value="G12319"/>
</dbReference>
<sequence>MRQILVLVLVLSILGINHVTCQRNNWLAGLALGGVAGWAAGNYINRNRRQDALNDYLLYRSFAPRPYYWGNPWSMGRGFW</sequence>